<dbReference type="STRING" id="1071383.J7R3F3"/>
<feature type="compositionally biased region" description="Low complexity" evidence="1">
    <location>
        <begin position="100"/>
        <end position="113"/>
    </location>
</feature>
<organism evidence="2 3">
    <name type="scientific">Huiozyma naganishii (strain ATCC MYA-139 / BCRC 22969 / CBS 8797 / KCTC 17520 / NBRC 10181 / NCYC 3082 / Yp74L-3)</name>
    <name type="common">Yeast</name>
    <name type="synonym">Kazachstania naganishii</name>
    <dbReference type="NCBI Taxonomy" id="1071383"/>
    <lineage>
        <taxon>Eukaryota</taxon>
        <taxon>Fungi</taxon>
        <taxon>Dikarya</taxon>
        <taxon>Ascomycota</taxon>
        <taxon>Saccharomycotina</taxon>
        <taxon>Saccharomycetes</taxon>
        <taxon>Saccharomycetales</taxon>
        <taxon>Saccharomycetaceae</taxon>
        <taxon>Huiozyma</taxon>
    </lineage>
</organism>
<dbReference type="EMBL" id="HE978316">
    <property type="protein sequence ID" value="CCK69360.1"/>
    <property type="molecule type" value="Genomic_DNA"/>
</dbReference>
<gene>
    <name evidence="2" type="primary">KNAG0C02490</name>
    <name evidence="2" type="ordered locus">KNAG_0C02490</name>
</gene>
<dbReference type="OMA" id="FIGMINK"/>
<protein>
    <submittedName>
        <fullName evidence="2">Uncharacterized protein</fullName>
    </submittedName>
</protein>
<feature type="region of interest" description="Disordered" evidence="1">
    <location>
        <begin position="1"/>
        <end position="32"/>
    </location>
</feature>
<accession>J7R3F3</accession>
<feature type="region of interest" description="Disordered" evidence="1">
    <location>
        <begin position="60"/>
        <end position="113"/>
    </location>
</feature>
<dbReference type="Proteomes" id="UP000006310">
    <property type="component" value="Chromosome 3"/>
</dbReference>
<dbReference type="GeneID" id="34525040"/>
<dbReference type="OrthoDB" id="299997at2759"/>
<feature type="compositionally biased region" description="Basic and acidic residues" evidence="1">
    <location>
        <begin position="10"/>
        <end position="26"/>
    </location>
</feature>
<name>J7R3F3_HUIN7</name>
<dbReference type="SUPFAM" id="SSF57850">
    <property type="entry name" value="RING/U-box"/>
    <property type="match status" value="1"/>
</dbReference>
<reference evidence="3" key="2">
    <citation type="submission" date="2012-08" db="EMBL/GenBank/DDBJ databases">
        <title>Genome sequence of Kazachstania naganishii.</title>
        <authorList>
            <person name="Gordon J.L."/>
            <person name="Armisen D."/>
            <person name="Proux-Wera E."/>
            <person name="OhEigeartaigh S.S."/>
            <person name="Byrne K.P."/>
            <person name="Wolfe K.H."/>
        </authorList>
    </citation>
    <scope>NUCLEOTIDE SEQUENCE [LARGE SCALE GENOMIC DNA]</scope>
    <source>
        <strain evidence="3">ATCC MYA-139 / BCRC 22969 / CBS 8797 / CCRC 22969 / KCTC 17520 / NBRC 10181 / NCYC 3082</strain>
    </source>
</reference>
<reference evidence="2 3" key="1">
    <citation type="journal article" date="2011" name="Proc. Natl. Acad. Sci. U.S.A.">
        <title>Evolutionary erosion of yeast sex chromosomes by mating-type switching accidents.</title>
        <authorList>
            <person name="Gordon J.L."/>
            <person name="Armisen D."/>
            <person name="Proux-Wera E."/>
            <person name="Oheigeartaigh S.S."/>
            <person name="Byrne K.P."/>
            <person name="Wolfe K.H."/>
        </authorList>
    </citation>
    <scope>NUCLEOTIDE SEQUENCE [LARGE SCALE GENOMIC DNA]</scope>
    <source>
        <strain evidence="3">ATCC MYA-139 / BCRC 22969 / CBS 8797 / CCRC 22969 / KCTC 17520 / NBRC 10181 / NCYC 3082</strain>
    </source>
</reference>
<evidence type="ECO:0000313" key="2">
    <source>
        <dbReference type="EMBL" id="CCK69360.1"/>
    </source>
</evidence>
<evidence type="ECO:0000256" key="1">
    <source>
        <dbReference type="SAM" id="MobiDB-lite"/>
    </source>
</evidence>
<sequence length="809" mass="91399">MPFSTPTRGSYEKRVHTPPTIERESGSRTASKFLKGLSNSVFKKPANEISSQNVKISTSGSFRSNKTLRMSKRTNTPEPLNLSGILSPPPSTKRGELSRKTTSTSHSSQSSKATLLASPITLFPSSKDKKGPTKLKNALQSPVIIKKDTSRFESKRRGYLEEASPLHMKNLSQNIRKLRSNSSNYKKHVGETCSICDEQICNSFSGEKTLELTCSHVAHFNCYLIVFEEAYHHAKIPNCRSCNKSSEPVDDDSTELLMSNVLSNNQNYGKTSSEQYLEQIIHKGSEFLATSFTPIDQTIKTADITCDGFNALTKSDSETITDLRTGGSFSPIFTYTSIASDIDDSDEDEDTNAPQVEYSLDTTDHEPQISLKFPGAQVVHNLLSRLQQANDGNQEEELRRLIMGEVREKFDVTATAAQLLMFDFVNYSTNGEEWEKNVLLYYFQDVLIIYDDDNCKIIGKIPINQISNAVTINEEKLLLDLKSTIVPEIYLQFTRTLSSNSKFLTEKWKYYLTYTQEIPSMMQMTDTALSVLSSKMCDMFLDWTRDKSPANEEIRWWDKRIFLRLIVCVSVSSFGSGDSKENYKDTLVAQLKEVVSSLNKDDLFGLVLTGKKGDGTFGRNGTFVGMVNKQWDGWNDFIDGLNTTGDSIFGSEEEEMSVALETCYKLASSVNIGDTQTETYLNQIIVLKGTEDTDQTIERTNINMPGKILDVLFDRHEFELEKIGLWKGSASISHKIDNLRQKTVKELIVRINDIDIKMGSMNPRLVKKCKVKEYRNLLSNEFGECTVKWLDVKTKLRHEERVKLSFNKT</sequence>
<evidence type="ECO:0000313" key="3">
    <source>
        <dbReference type="Proteomes" id="UP000006310"/>
    </source>
</evidence>
<dbReference type="eggNOG" id="ENOG502QSDX">
    <property type="taxonomic scope" value="Eukaryota"/>
</dbReference>
<keyword evidence="3" id="KW-1185">Reference proteome</keyword>
<dbReference type="AlphaFoldDB" id="J7R3F3"/>
<dbReference type="RefSeq" id="XP_022463606.1">
    <property type="nucleotide sequence ID" value="XM_022606962.1"/>
</dbReference>
<proteinExistence type="predicted"/>
<dbReference type="KEGG" id="kng:KNAG_0C02490"/>
<dbReference type="HOGENOM" id="CLU_341046_0_0_1"/>
<feature type="compositionally biased region" description="Polar residues" evidence="1">
    <location>
        <begin position="60"/>
        <end position="78"/>
    </location>
</feature>